<dbReference type="Gene3D" id="3.30.40.10">
    <property type="entry name" value="Zinc/RING finger domain, C3HC4 (zinc finger)"/>
    <property type="match status" value="1"/>
</dbReference>
<dbReference type="AlphaFoldDB" id="A0A1B6IWK4"/>
<evidence type="ECO:0000313" key="1">
    <source>
        <dbReference type="EMBL" id="JAS91321.1"/>
    </source>
</evidence>
<organism evidence="1">
    <name type="scientific">Homalodisca liturata</name>
    <dbReference type="NCBI Taxonomy" id="320908"/>
    <lineage>
        <taxon>Eukaryota</taxon>
        <taxon>Metazoa</taxon>
        <taxon>Ecdysozoa</taxon>
        <taxon>Arthropoda</taxon>
        <taxon>Hexapoda</taxon>
        <taxon>Insecta</taxon>
        <taxon>Pterygota</taxon>
        <taxon>Neoptera</taxon>
        <taxon>Paraneoptera</taxon>
        <taxon>Hemiptera</taxon>
        <taxon>Auchenorrhyncha</taxon>
        <taxon>Membracoidea</taxon>
        <taxon>Cicadellidae</taxon>
        <taxon>Cicadellinae</taxon>
        <taxon>Proconiini</taxon>
        <taxon>Homalodisca</taxon>
    </lineage>
</organism>
<reference evidence="1" key="1">
    <citation type="submission" date="2015-11" db="EMBL/GenBank/DDBJ databases">
        <title>De novo transcriptome assembly of four potential Pierce s Disease insect vectors from Arizona vineyards.</title>
        <authorList>
            <person name="Tassone E.E."/>
        </authorList>
    </citation>
    <scope>NUCLEOTIDE SEQUENCE</scope>
</reference>
<evidence type="ECO:0008006" key="2">
    <source>
        <dbReference type="Google" id="ProtNLM"/>
    </source>
</evidence>
<proteinExistence type="predicted"/>
<gene>
    <name evidence="1" type="ORF">g.56420</name>
</gene>
<accession>A0A1B6IWK4</accession>
<name>A0A1B6IWK4_9HEMI</name>
<sequence length="130" mass="14657">MSLCSSCGDELPPDNDYVKCAVSSCKLHYNCAGVAEKSWRQMGNVRRDVYCCVLCRNLKKDSGSISSGTFTTDLQEHSNVSKQNIPENFFQDLEKKIEKIVSSTIEKHLKSIGDKFNEFEISVDFCSKKN</sequence>
<dbReference type="InterPro" id="IPR013083">
    <property type="entry name" value="Znf_RING/FYVE/PHD"/>
</dbReference>
<protein>
    <recommendedName>
        <fullName evidence="2">PHD-type domain-containing protein</fullName>
    </recommendedName>
</protein>
<dbReference type="EMBL" id="GECU01016385">
    <property type="protein sequence ID" value="JAS91321.1"/>
    <property type="molecule type" value="Transcribed_RNA"/>
</dbReference>